<feature type="region of interest" description="Disordered" evidence="1">
    <location>
        <begin position="1"/>
        <end position="22"/>
    </location>
</feature>
<dbReference type="Proteomes" id="UP001642464">
    <property type="component" value="Unassembled WGS sequence"/>
</dbReference>
<dbReference type="GO" id="GO:0016301">
    <property type="term" value="F:kinase activity"/>
    <property type="evidence" value="ECO:0007669"/>
    <property type="project" value="UniProtKB-KW"/>
</dbReference>
<name>A0ABP0LQR8_9DINO</name>
<comment type="caution">
    <text evidence="2">The sequence shown here is derived from an EMBL/GenBank/DDBJ whole genome shotgun (WGS) entry which is preliminary data.</text>
</comment>
<dbReference type="EMBL" id="CAXAMM010017599">
    <property type="protein sequence ID" value="CAK9041515.1"/>
    <property type="molecule type" value="Genomic_DNA"/>
</dbReference>
<keyword evidence="2" id="KW-0808">Transferase</keyword>
<evidence type="ECO:0000256" key="1">
    <source>
        <dbReference type="SAM" id="MobiDB-lite"/>
    </source>
</evidence>
<organism evidence="2 3">
    <name type="scientific">Durusdinium trenchii</name>
    <dbReference type="NCBI Taxonomy" id="1381693"/>
    <lineage>
        <taxon>Eukaryota</taxon>
        <taxon>Sar</taxon>
        <taxon>Alveolata</taxon>
        <taxon>Dinophyceae</taxon>
        <taxon>Suessiales</taxon>
        <taxon>Symbiodiniaceae</taxon>
        <taxon>Durusdinium</taxon>
    </lineage>
</organism>
<dbReference type="InterPro" id="IPR027417">
    <property type="entry name" value="P-loop_NTPase"/>
</dbReference>
<accession>A0ABP0LQR8</accession>
<protein>
    <submittedName>
        <fullName evidence="2">Deoxynucleotide monophosphate kinase (DNK) (DNMP kinase)</fullName>
    </submittedName>
</protein>
<dbReference type="Pfam" id="PF21448">
    <property type="entry name" value="DNMK"/>
    <property type="match status" value="1"/>
</dbReference>
<gene>
    <name evidence="2" type="ORF">SCF082_LOCUS23968</name>
</gene>
<evidence type="ECO:0000313" key="3">
    <source>
        <dbReference type="Proteomes" id="UP001642464"/>
    </source>
</evidence>
<sequence length="244" mass="26629">MRSRSISPGPSRTPRTTGDPPAVLIGLTGPAGSGKDTIARHLCEKHGFVAVSFAGPLKDAAAILFGVDRERFDDRVGKEAMIGRLQKSPRELLQWLGTDAMRREFGPNEEVIGRLQKSPRELLQWLGTDAMRREFGPNVLLHSMDAQIQGKKKVVVSDVRFDNEAEFVKYRGGKVWRVSPEGAWFNSASMGGNARNHASESGIKESSVDDVVVNAEDLSSTMAQVDDLIRANGFVSPRLPCAVS</sequence>
<keyword evidence="3" id="KW-1185">Reference proteome</keyword>
<keyword evidence="2" id="KW-0418">Kinase</keyword>
<dbReference type="Gene3D" id="3.40.50.300">
    <property type="entry name" value="P-loop containing nucleotide triphosphate hydrolases"/>
    <property type="match status" value="2"/>
</dbReference>
<dbReference type="InterPro" id="IPR048444">
    <property type="entry name" value="DNMK"/>
</dbReference>
<proteinExistence type="predicted"/>
<feature type="compositionally biased region" description="Polar residues" evidence="1">
    <location>
        <begin position="1"/>
        <end position="16"/>
    </location>
</feature>
<reference evidence="2 3" key="1">
    <citation type="submission" date="2024-02" db="EMBL/GenBank/DDBJ databases">
        <authorList>
            <person name="Chen Y."/>
            <person name="Shah S."/>
            <person name="Dougan E. K."/>
            <person name="Thang M."/>
            <person name="Chan C."/>
        </authorList>
    </citation>
    <scope>NUCLEOTIDE SEQUENCE [LARGE SCALE GENOMIC DNA]</scope>
</reference>
<evidence type="ECO:0000313" key="2">
    <source>
        <dbReference type="EMBL" id="CAK9041515.1"/>
    </source>
</evidence>
<dbReference type="SUPFAM" id="SSF52540">
    <property type="entry name" value="P-loop containing nucleoside triphosphate hydrolases"/>
    <property type="match status" value="1"/>
</dbReference>